<sequence length="627" mass="68758">MSFVRSAAAVAALCVTVLPAIGADAPALAIEVDARELPRRLVHTTLDIPCKPGPLRLVYPKWFPGSHGPHGRVEDVAGLRIETDNGTAVRWTRDEVDLYRFVLTVPDGATKLRVKLDTVCESAGADRASTHTVGTPDLGVINWNTCLLYPEGPAADDQPVNVRLQLPAGWKYATALKADGEKGKGDAVTFGTASLTTLVDCPLIAGRHLKTFKLDAGAGPPAFLHVTSESPEVLNLDPKIVDLYSRLVREAWALFGVAHYPEYHFLVVCSDTLGQFGLEHLSCSLNGVGERGLVDERLRKGWWLANLLPHEYAHSWCGKYRRPAAMVTPDFNTPQKTKLLWVYEGLTEYLGEVLSVRAGLLTPEEYRLTMTGKIRSLSRTAGRQWRPLEDTAVAAHLSRNPGNSWNQLRRLQDFYMEGMLLWYECDAIIREKTEGAKSLDDFCKRFFAAVPGKKTVAGYELADVVRDLKATAEYDWEPFLQRRVAAPQESLPLEVVDRLGYRLKYTDKAPGAGRPSAPPDNPAADSLGMSAPGGVIASVDPGLPADKAGLSPGMKVIGVNGKKFSANRLRDAIADSVARKKVELLVEDGEDFRTVVVQYADGLRYLDLERVQSQADVLGEILKPRAK</sequence>
<dbReference type="OrthoDB" id="9778516at2"/>
<gene>
    <name evidence="4" type="ORF">C1280_35715</name>
</gene>
<dbReference type="InterPro" id="IPR040756">
    <property type="entry name" value="Peptidase_M61_N"/>
</dbReference>
<evidence type="ECO:0000313" key="4">
    <source>
        <dbReference type="EMBL" id="AWM41819.1"/>
    </source>
</evidence>
<dbReference type="Gene3D" id="2.60.40.3650">
    <property type="match status" value="1"/>
</dbReference>
<dbReference type="SMART" id="SM00228">
    <property type="entry name" value="PDZ"/>
    <property type="match status" value="1"/>
</dbReference>
<dbReference type="InterPro" id="IPR036034">
    <property type="entry name" value="PDZ_sf"/>
</dbReference>
<dbReference type="EMBL" id="CP025958">
    <property type="protein sequence ID" value="AWM41819.1"/>
    <property type="molecule type" value="Genomic_DNA"/>
</dbReference>
<keyword evidence="2" id="KW-0732">Signal</keyword>
<dbReference type="Pfam" id="PF00595">
    <property type="entry name" value="PDZ"/>
    <property type="match status" value="1"/>
</dbReference>
<feature type="region of interest" description="Disordered" evidence="1">
    <location>
        <begin position="507"/>
        <end position="527"/>
    </location>
</feature>
<dbReference type="RefSeq" id="WP_010036697.1">
    <property type="nucleotide sequence ID" value="NZ_CP025958.1"/>
</dbReference>
<feature type="chain" id="PRO_5016261886" evidence="2">
    <location>
        <begin position="23"/>
        <end position="627"/>
    </location>
</feature>
<dbReference type="Proteomes" id="UP000245802">
    <property type="component" value="Chromosome"/>
</dbReference>
<evidence type="ECO:0000256" key="1">
    <source>
        <dbReference type="SAM" id="MobiDB-lite"/>
    </source>
</evidence>
<dbReference type="InterPro" id="IPR007963">
    <property type="entry name" value="Peptidase_M61_catalytic"/>
</dbReference>
<dbReference type="PROSITE" id="PS50106">
    <property type="entry name" value="PDZ"/>
    <property type="match status" value="1"/>
</dbReference>
<dbReference type="SUPFAM" id="SSF50156">
    <property type="entry name" value="PDZ domain-like"/>
    <property type="match status" value="1"/>
</dbReference>
<evidence type="ECO:0000313" key="5">
    <source>
        <dbReference type="Proteomes" id="UP000245802"/>
    </source>
</evidence>
<dbReference type="InterPro" id="IPR027268">
    <property type="entry name" value="Peptidase_M4/M1_CTD_sf"/>
</dbReference>
<accession>A0A2Z3H4U9</accession>
<feature type="domain" description="PDZ" evidence="3">
    <location>
        <begin position="527"/>
        <end position="600"/>
    </location>
</feature>
<evidence type="ECO:0000256" key="2">
    <source>
        <dbReference type="SAM" id="SignalP"/>
    </source>
</evidence>
<dbReference type="AlphaFoldDB" id="A0A2Z3H4U9"/>
<dbReference type="InterPro" id="IPR001478">
    <property type="entry name" value="PDZ"/>
</dbReference>
<reference evidence="4 5" key="1">
    <citation type="submission" date="2018-01" db="EMBL/GenBank/DDBJ databases">
        <title>G. obscuriglobus.</title>
        <authorList>
            <person name="Franke J."/>
            <person name="Blomberg W."/>
            <person name="Selmecki A."/>
        </authorList>
    </citation>
    <scope>NUCLEOTIDE SEQUENCE [LARGE SCALE GENOMIC DNA]</scope>
    <source>
        <strain evidence="4 5">DSM 5831</strain>
    </source>
</reference>
<dbReference type="Gene3D" id="2.30.42.10">
    <property type="match status" value="1"/>
</dbReference>
<dbReference type="SUPFAM" id="SSF55486">
    <property type="entry name" value="Metalloproteases ('zincins'), catalytic domain"/>
    <property type="match status" value="1"/>
</dbReference>
<dbReference type="Pfam" id="PF17899">
    <property type="entry name" value="Peptidase_M61_N"/>
    <property type="match status" value="1"/>
</dbReference>
<organism evidence="4 5">
    <name type="scientific">Gemmata obscuriglobus</name>
    <dbReference type="NCBI Taxonomy" id="114"/>
    <lineage>
        <taxon>Bacteria</taxon>
        <taxon>Pseudomonadati</taxon>
        <taxon>Planctomycetota</taxon>
        <taxon>Planctomycetia</taxon>
        <taxon>Gemmatales</taxon>
        <taxon>Gemmataceae</taxon>
        <taxon>Gemmata</taxon>
    </lineage>
</organism>
<dbReference type="KEGG" id="gog:C1280_35715"/>
<feature type="signal peptide" evidence="2">
    <location>
        <begin position="1"/>
        <end position="22"/>
    </location>
</feature>
<proteinExistence type="predicted"/>
<dbReference type="Pfam" id="PF05299">
    <property type="entry name" value="Peptidase_M61"/>
    <property type="match status" value="1"/>
</dbReference>
<name>A0A2Z3H4U9_9BACT</name>
<dbReference type="Gene3D" id="1.10.390.10">
    <property type="entry name" value="Neutral Protease Domain 2"/>
    <property type="match status" value="1"/>
</dbReference>
<evidence type="ECO:0000259" key="3">
    <source>
        <dbReference type="PROSITE" id="PS50106"/>
    </source>
</evidence>
<dbReference type="PIRSF" id="PIRSF016493">
    <property type="entry name" value="Glycyl_aminpptds"/>
    <property type="match status" value="1"/>
</dbReference>
<dbReference type="InterPro" id="IPR024191">
    <property type="entry name" value="Peptidase_M61"/>
</dbReference>
<keyword evidence="5" id="KW-1185">Reference proteome</keyword>
<protein>
    <submittedName>
        <fullName evidence="4">Peptidase M61</fullName>
    </submittedName>
</protein>